<name>A0A380S9C5_FIBSU</name>
<evidence type="ECO:0000259" key="1">
    <source>
        <dbReference type="Pfam" id="PF14394"/>
    </source>
</evidence>
<protein>
    <submittedName>
        <fullName evidence="2">TIGR02147 family protein</fullName>
    </submittedName>
</protein>
<dbReference type="Pfam" id="PF14394">
    <property type="entry name" value="DUF4423"/>
    <property type="match status" value="1"/>
</dbReference>
<organism evidence="2 3">
    <name type="scientific">Fibrobacter succinogenes</name>
    <name type="common">Bacteroides succinogenes</name>
    <dbReference type="NCBI Taxonomy" id="833"/>
    <lineage>
        <taxon>Bacteria</taxon>
        <taxon>Pseudomonadati</taxon>
        <taxon>Fibrobacterota</taxon>
        <taxon>Fibrobacteria</taxon>
        <taxon>Fibrobacterales</taxon>
        <taxon>Fibrobacteraceae</taxon>
        <taxon>Fibrobacter</taxon>
    </lineage>
</organism>
<dbReference type="RefSeq" id="WP_109573407.1">
    <property type="nucleotide sequence ID" value="NZ_UHJL01000004.1"/>
</dbReference>
<proteinExistence type="predicted"/>
<dbReference type="EMBL" id="UHJL01000004">
    <property type="protein sequence ID" value="SUQ25721.1"/>
    <property type="molecule type" value="Genomic_DNA"/>
</dbReference>
<accession>A0A380S9C5</accession>
<dbReference type="Proteomes" id="UP000255423">
    <property type="component" value="Unassembled WGS sequence"/>
</dbReference>
<dbReference type="InterPro" id="IPR025537">
    <property type="entry name" value="DUF4423"/>
</dbReference>
<reference evidence="2 3" key="1">
    <citation type="submission" date="2017-08" db="EMBL/GenBank/DDBJ databases">
        <authorList>
            <person name="de Groot N.N."/>
        </authorList>
    </citation>
    <scope>NUCLEOTIDE SEQUENCE [LARGE SCALE GENOMIC DNA]</scope>
    <source>
        <strain evidence="2 3">HM2</strain>
    </source>
</reference>
<gene>
    <name evidence="2" type="ORF">SAMN05661053_2513</name>
</gene>
<dbReference type="InterPro" id="IPR011873">
    <property type="entry name" value="CHP02147"/>
</dbReference>
<sequence length="273" mass="31472">MKPITEYQDYREFMRDFYEERKRSSLFSWREFSKLAGFTSPNFIQLVCEGKSRLSKTGVEKVADAMGLEGADRDYFFAMERFGDAKNDATKIQAFNEMQKIAKENRLRVVDAEAFKYFESWVNPVLRELAPIMPGAKPLELARNCYPVVSAAEVRHSLDFMCHAEFLKKVGEDTYVQTEKVVTGSSEAIPLALRSMNRQMSKFATEAIDDIPPEKRHIAGVTLGISEETYQWLVQKLETLRQQVVAMAAKEKEYDKVYRLNLQLFPLTKGKEE</sequence>
<evidence type="ECO:0000313" key="2">
    <source>
        <dbReference type="EMBL" id="SUQ25721.1"/>
    </source>
</evidence>
<evidence type="ECO:0000313" key="3">
    <source>
        <dbReference type="Proteomes" id="UP000255423"/>
    </source>
</evidence>
<dbReference type="AlphaFoldDB" id="A0A380S9C5"/>
<dbReference type="NCBIfam" id="TIGR02147">
    <property type="entry name" value="Fsuc_second"/>
    <property type="match status" value="1"/>
</dbReference>
<feature type="domain" description="DUF4423" evidence="1">
    <location>
        <begin position="103"/>
        <end position="267"/>
    </location>
</feature>